<evidence type="ECO:0000313" key="3">
    <source>
        <dbReference type="Proteomes" id="UP000784294"/>
    </source>
</evidence>
<dbReference type="Proteomes" id="UP000784294">
    <property type="component" value="Unassembled WGS sequence"/>
</dbReference>
<proteinExistence type="predicted"/>
<organism evidence="2 3">
    <name type="scientific">Protopolystoma xenopodis</name>
    <dbReference type="NCBI Taxonomy" id="117903"/>
    <lineage>
        <taxon>Eukaryota</taxon>
        <taxon>Metazoa</taxon>
        <taxon>Spiralia</taxon>
        <taxon>Lophotrochozoa</taxon>
        <taxon>Platyhelminthes</taxon>
        <taxon>Monogenea</taxon>
        <taxon>Polyopisthocotylea</taxon>
        <taxon>Polystomatidea</taxon>
        <taxon>Polystomatidae</taxon>
        <taxon>Protopolystoma</taxon>
    </lineage>
</organism>
<dbReference type="AlphaFoldDB" id="A0A3S5BKU9"/>
<accession>A0A3S5BKU9</accession>
<name>A0A3S5BKU9_9PLAT</name>
<feature type="region of interest" description="Disordered" evidence="1">
    <location>
        <begin position="54"/>
        <end position="81"/>
    </location>
</feature>
<gene>
    <name evidence="2" type="ORF">PXEA_LOCUS717</name>
</gene>
<comment type="caution">
    <text evidence="2">The sequence shown here is derived from an EMBL/GenBank/DDBJ whole genome shotgun (WGS) entry which is preliminary data.</text>
</comment>
<feature type="compositionally biased region" description="Pro residues" evidence="1">
    <location>
        <begin position="54"/>
        <end position="63"/>
    </location>
</feature>
<dbReference type="EMBL" id="CAAALY010001408">
    <property type="protein sequence ID" value="VEL07277.1"/>
    <property type="molecule type" value="Genomic_DNA"/>
</dbReference>
<reference evidence="2" key="1">
    <citation type="submission" date="2018-11" db="EMBL/GenBank/DDBJ databases">
        <authorList>
            <consortium name="Pathogen Informatics"/>
        </authorList>
    </citation>
    <scope>NUCLEOTIDE SEQUENCE</scope>
</reference>
<sequence>MSRLLSLVHQIENDQYLRLAGTDSHTNNPSYRAQFPFTRGRLDHLVASVTCLPPPTPHLPPSPLHTSLSRPQRPRASEFSAYFRGLDRGSSAL</sequence>
<keyword evidence="3" id="KW-1185">Reference proteome</keyword>
<evidence type="ECO:0000256" key="1">
    <source>
        <dbReference type="SAM" id="MobiDB-lite"/>
    </source>
</evidence>
<protein>
    <submittedName>
        <fullName evidence="2">Uncharacterized protein</fullName>
    </submittedName>
</protein>
<evidence type="ECO:0000313" key="2">
    <source>
        <dbReference type="EMBL" id="VEL07277.1"/>
    </source>
</evidence>